<dbReference type="InterPro" id="IPR012334">
    <property type="entry name" value="Pectin_lyas_fold"/>
</dbReference>
<dbReference type="SUPFAM" id="SSF51126">
    <property type="entry name" value="Pectin lyase-like"/>
    <property type="match status" value="1"/>
</dbReference>
<dbReference type="Gene3D" id="2.60.120.260">
    <property type="entry name" value="Galactose-binding domain-like"/>
    <property type="match status" value="1"/>
</dbReference>
<feature type="chain" id="PRO_5035204535" description="Right handed beta helix domain-containing protein" evidence="1">
    <location>
        <begin position="27"/>
        <end position="962"/>
    </location>
</feature>
<keyword evidence="1" id="KW-0732">Signal</keyword>
<sequence>MHNLRNTFLRFALCAIALTGIGTANAGNLLENGDFAEFNGNTPIKWQLPSSVHATLKYDTSEKPEGAVGSLKVTLDKANSGQGQVLQKFPIKPGSVYYFEGWVKSDKGLSGFVQIKLFKGGKEYQRISVKESGSGWEKVSKEFEVHEADAMAVLLRYNQKASLVGKSVWFANMSVVPANERVREPLKISLLEAIPTFNSIGVYADIVGDMSQNTEGHMVYREKGATEWKPTLGVVWHDETKQLRGSLLNLNEKTEYEVKVWMTDENLPDTPPPAVATTTTWSSDVPIGKTIYLEPGVNTEPLVITEKGTADAWIRYTGAPDGTSILDAGGKANNAIKILESEYIVIENLTIKGGTTDAIAIAKSSDIRIRRCDISNWGNPGTLLPSTNKRWGKGPFYLDEAGERINLQAGVRVSGGAERVVVENCFIHSPNGRATSWANGHPLGPTSIILSNSEGHHVIRNNDLIGAEEHRFNDTIEGAYNNKVKGGPYRDTDVQGNIMFFSNDDGIELDGGQMNVRMFNNWIESSYCGISTAPTLYGPSYIFRNLIVLEGEERGATNFAFKIGGNKSPEPGINYFFHNTIYSNSMGLRGSNWGKGPTPVQTRNNLFGLGVILYPQKALGDFDYDMLRVNSMDPAIDPWQANGVVGVEKFKDREAGDYRLSDNSAAIGKGVKLPMVNDDHRGSAPDIGAFPVGADPVFPVRKDSISLLPMSGTIEMVIGEGNKKTEKLTVNAPASLGKHWRVITSSPWLKATPETGPCDGQPHEITVSFDPKNDKDGLLQGAVTVRTDGGYNRSSFIKGYVKPKNEFIKIANAVDLEYAGFTVLDVTNGPVPQVLQAPDRRDASAASYIKLPVTIDKAGTYYMHALAYIPGPGSPGHDSLRLQIDDGEITYWPFGKSAPSVWRWHTADINKEQYPQKIELSAGDHVLTVWGRETLTQVAKVALSNSSIPPEKRLIPGLASAQ</sequence>
<evidence type="ECO:0000313" key="3">
    <source>
        <dbReference type="Proteomes" id="UP000642829"/>
    </source>
</evidence>
<protein>
    <recommendedName>
        <fullName evidence="4">Right handed beta helix domain-containing protein</fullName>
    </recommendedName>
</protein>
<dbReference type="InterPro" id="IPR008979">
    <property type="entry name" value="Galactose-bd-like_sf"/>
</dbReference>
<dbReference type="SMART" id="SM00710">
    <property type="entry name" value="PbH1"/>
    <property type="match status" value="3"/>
</dbReference>
<proteinExistence type="predicted"/>
<comment type="caution">
    <text evidence="2">The sequence shown here is derived from an EMBL/GenBank/DDBJ whole genome shotgun (WGS) entry which is preliminary data.</text>
</comment>
<evidence type="ECO:0000256" key="1">
    <source>
        <dbReference type="SAM" id="SignalP"/>
    </source>
</evidence>
<accession>A0A8J3DBC9</accession>
<evidence type="ECO:0008006" key="4">
    <source>
        <dbReference type="Google" id="ProtNLM"/>
    </source>
</evidence>
<dbReference type="SUPFAM" id="SSF49785">
    <property type="entry name" value="Galactose-binding domain-like"/>
    <property type="match status" value="1"/>
</dbReference>
<keyword evidence="3" id="KW-1185">Reference proteome</keyword>
<dbReference type="Proteomes" id="UP000642829">
    <property type="component" value="Unassembled WGS sequence"/>
</dbReference>
<gene>
    <name evidence="2" type="ORF">GCM10007047_23290</name>
</gene>
<organism evidence="2 3">
    <name type="scientific">Cerasicoccus arenae</name>
    <dbReference type="NCBI Taxonomy" id="424488"/>
    <lineage>
        <taxon>Bacteria</taxon>
        <taxon>Pseudomonadati</taxon>
        <taxon>Verrucomicrobiota</taxon>
        <taxon>Opitutia</taxon>
        <taxon>Puniceicoccales</taxon>
        <taxon>Cerasicoccaceae</taxon>
        <taxon>Cerasicoccus</taxon>
    </lineage>
</organism>
<reference evidence="2" key="1">
    <citation type="journal article" date="2014" name="Int. J. Syst. Evol. Microbiol.">
        <title>Complete genome sequence of Corynebacterium casei LMG S-19264T (=DSM 44701T), isolated from a smear-ripened cheese.</title>
        <authorList>
            <consortium name="US DOE Joint Genome Institute (JGI-PGF)"/>
            <person name="Walter F."/>
            <person name="Albersmeier A."/>
            <person name="Kalinowski J."/>
            <person name="Ruckert C."/>
        </authorList>
    </citation>
    <scope>NUCLEOTIDE SEQUENCE</scope>
    <source>
        <strain evidence="2">KCTC 12870</strain>
    </source>
</reference>
<dbReference type="EMBL" id="BMXG01000014">
    <property type="protein sequence ID" value="GHC05680.1"/>
    <property type="molecule type" value="Genomic_DNA"/>
</dbReference>
<dbReference type="InterPro" id="IPR006626">
    <property type="entry name" value="PbH1"/>
</dbReference>
<reference evidence="2" key="2">
    <citation type="submission" date="2020-09" db="EMBL/GenBank/DDBJ databases">
        <authorList>
            <person name="Sun Q."/>
            <person name="Kim S."/>
        </authorList>
    </citation>
    <scope>NUCLEOTIDE SEQUENCE</scope>
    <source>
        <strain evidence="2">KCTC 12870</strain>
    </source>
</reference>
<dbReference type="InterPro" id="IPR011050">
    <property type="entry name" value="Pectin_lyase_fold/virulence"/>
</dbReference>
<dbReference type="AlphaFoldDB" id="A0A8J3DBC9"/>
<dbReference type="Gene3D" id="2.160.20.10">
    <property type="entry name" value="Single-stranded right-handed beta-helix, Pectin lyase-like"/>
    <property type="match status" value="1"/>
</dbReference>
<name>A0A8J3DBC9_9BACT</name>
<feature type="signal peptide" evidence="1">
    <location>
        <begin position="1"/>
        <end position="26"/>
    </location>
</feature>
<evidence type="ECO:0000313" key="2">
    <source>
        <dbReference type="EMBL" id="GHC05680.1"/>
    </source>
</evidence>
<dbReference type="RefSeq" id="WP_234043744.1">
    <property type="nucleotide sequence ID" value="NZ_JAENIH010000007.1"/>
</dbReference>